<dbReference type="Gene3D" id="3.50.30.50">
    <property type="entry name" value="Putative cyclase"/>
    <property type="match status" value="1"/>
</dbReference>
<evidence type="ECO:0008006" key="4">
    <source>
        <dbReference type="Google" id="ProtNLM"/>
    </source>
</evidence>
<evidence type="ECO:0000313" key="2">
    <source>
        <dbReference type="EMBL" id="KAK7434545.1"/>
    </source>
</evidence>
<dbReference type="EMBL" id="JBANRG010000122">
    <property type="protein sequence ID" value="KAK7434545.1"/>
    <property type="molecule type" value="Genomic_DNA"/>
</dbReference>
<proteinExistence type="inferred from homology"/>
<name>A0ABR1IJY6_9AGAR</name>
<dbReference type="InterPro" id="IPR007325">
    <property type="entry name" value="KFase/CYL"/>
</dbReference>
<dbReference type="PANTHER" id="PTHR31118">
    <property type="entry name" value="CYCLASE-LIKE PROTEIN 2"/>
    <property type="match status" value="1"/>
</dbReference>
<dbReference type="Proteomes" id="UP001498398">
    <property type="component" value="Unassembled WGS sequence"/>
</dbReference>
<dbReference type="Pfam" id="PF04199">
    <property type="entry name" value="Cyclase"/>
    <property type="match status" value="1"/>
</dbReference>
<reference evidence="2 3" key="1">
    <citation type="submission" date="2024-01" db="EMBL/GenBank/DDBJ databases">
        <title>A draft genome for the cacao thread blight pathogen Marasmiellus scandens.</title>
        <authorList>
            <person name="Baruah I.K."/>
            <person name="Leung J."/>
            <person name="Bukari Y."/>
            <person name="Amoako-Attah I."/>
            <person name="Meinhardt L.W."/>
            <person name="Bailey B.A."/>
            <person name="Cohen S.P."/>
        </authorList>
    </citation>
    <scope>NUCLEOTIDE SEQUENCE [LARGE SCALE GENOMIC DNA]</scope>
    <source>
        <strain evidence="2 3">GH-19</strain>
    </source>
</reference>
<gene>
    <name evidence="2" type="ORF">VKT23_020154</name>
</gene>
<organism evidence="2 3">
    <name type="scientific">Marasmiellus scandens</name>
    <dbReference type="NCBI Taxonomy" id="2682957"/>
    <lineage>
        <taxon>Eukaryota</taxon>
        <taxon>Fungi</taxon>
        <taxon>Dikarya</taxon>
        <taxon>Basidiomycota</taxon>
        <taxon>Agaricomycotina</taxon>
        <taxon>Agaricomycetes</taxon>
        <taxon>Agaricomycetidae</taxon>
        <taxon>Agaricales</taxon>
        <taxon>Marasmiineae</taxon>
        <taxon>Omphalotaceae</taxon>
        <taxon>Marasmiellus</taxon>
    </lineage>
</organism>
<dbReference type="InterPro" id="IPR037175">
    <property type="entry name" value="KFase_sf"/>
</dbReference>
<dbReference type="SUPFAM" id="SSF102198">
    <property type="entry name" value="Putative cyclase"/>
    <property type="match status" value="1"/>
</dbReference>
<accession>A0ABR1IJY6</accession>
<comment type="caution">
    <text evidence="2">The sequence shown here is derived from an EMBL/GenBank/DDBJ whole genome shotgun (WGS) entry which is preliminary data.</text>
</comment>
<protein>
    <recommendedName>
        <fullName evidence="4">Cyclase</fullName>
    </recommendedName>
</protein>
<keyword evidence="3" id="KW-1185">Reference proteome</keyword>
<sequence length="233" mass="25618">MSIDNLYNPIDLSHKLDTNMVSWPGLPTFECCPLATVTKDGFSLRKVSMGTHLGTHVDAPSHFIANGANIDEIPVERLFGPSLIVDVSHKKEREAITWEEDIKPLEGQISEETILLFYTGWSKHYTSASSTQYYQHPYLDIRAAEEIAKRRIKVVGLDFASPDDSGKGVEGGFPVHRIILGAGIPIVENLTNLGKLMESTGTDSRAIVTLVPLNYAGSDGAQVRALGWREVKV</sequence>
<comment type="similarity">
    <text evidence="1">Belongs to the Cyclase 1 superfamily.</text>
</comment>
<dbReference type="PANTHER" id="PTHR31118:SF32">
    <property type="entry name" value="KYNURENINE FORMAMIDASE"/>
    <property type="match status" value="1"/>
</dbReference>
<evidence type="ECO:0000256" key="1">
    <source>
        <dbReference type="ARBA" id="ARBA00007865"/>
    </source>
</evidence>
<evidence type="ECO:0000313" key="3">
    <source>
        <dbReference type="Proteomes" id="UP001498398"/>
    </source>
</evidence>